<dbReference type="PROSITE" id="PS50142">
    <property type="entry name" value="RNASE_3_2"/>
    <property type="match status" value="1"/>
</dbReference>
<dbReference type="Pfam" id="PF14622">
    <property type="entry name" value="Ribonucleas_3_3"/>
    <property type="match status" value="1"/>
</dbReference>
<dbReference type="PROSITE" id="PS00517">
    <property type="entry name" value="RNASE_3_1"/>
    <property type="match status" value="1"/>
</dbReference>
<dbReference type="GO" id="GO:0019843">
    <property type="term" value="F:rRNA binding"/>
    <property type="evidence" value="ECO:0007669"/>
    <property type="project" value="UniProtKB-KW"/>
</dbReference>
<dbReference type="GO" id="GO:0008033">
    <property type="term" value="P:tRNA processing"/>
    <property type="evidence" value="ECO:0007669"/>
    <property type="project" value="UniProtKB-KW"/>
</dbReference>
<protein>
    <recommendedName>
        <fullName evidence="9">Ribonuclease 3</fullName>
        <ecNumber evidence="9">3.1.26.3</ecNumber>
    </recommendedName>
    <alternativeName>
        <fullName evidence="9">Ribonuclease III</fullName>
        <shortName evidence="9">RNase III</shortName>
    </alternativeName>
</protein>
<dbReference type="GO" id="GO:0010468">
    <property type="term" value="P:regulation of gene expression"/>
    <property type="evidence" value="ECO:0007669"/>
    <property type="project" value="TreeGrafter"/>
</dbReference>
<dbReference type="SMART" id="SM00358">
    <property type="entry name" value="DSRM"/>
    <property type="match status" value="1"/>
</dbReference>
<evidence type="ECO:0000256" key="8">
    <source>
        <dbReference type="ARBA" id="ARBA00022884"/>
    </source>
</evidence>
<evidence type="ECO:0000256" key="9">
    <source>
        <dbReference type="HAMAP-Rule" id="MF_00104"/>
    </source>
</evidence>
<evidence type="ECO:0000256" key="6">
    <source>
        <dbReference type="ARBA" id="ARBA00022759"/>
    </source>
</evidence>
<dbReference type="GO" id="GO:0003725">
    <property type="term" value="F:double-stranded RNA binding"/>
    <property type="evidence" value="ECO:0007669"/>
    <property type="project" value="TreeGrafter"/>
</dbReference>
<dbReference type="InterPro" id="IPR000999">
    <property type="entry name" value="RNase_III_dom"/>
</dbReference>
<comment type="catalytic activity">
    <reaction evidence="1 9">
        <text>Endonucleolytic cleavage to 5'-phosphomonoester.</text>
        <dbReference type="EC" id="3.1.26.3"/>
    </reaction>
</comment>
<dbReference type="HAMAP" id="MF_00104">
    <property type="entry name" value="RNase_III"/>
    <property type="match status" value="1"/>
</dbReference>
<dbReference type="Gene3D" id="3.30.160.20">
    <property type="match status" value="1"/>
</dbReference>
<dbReference type="GO" id="GO:0005737">
    <property type="term" value="C:cytoplasm"/>
    <property type="evidence" value="ECO:0007669"/>
    <property type="project" value="UniProtKB-SubCell"/>
</dbReference>
<dbReference type="CDD" id="cd19875">
    <property type="entry name" value="DSRM_EIF2AK2-like"/>
    <property type="match status" value="1"/>
</dbReference>
<reference evidence="12" key="2">
    <citation type="submission" date="2021-04" db="EMBL/GenBank/DDBJ databases">
        <authorList>
            <person name="Zhang T."/>
            <person name="Zhang Y."/>
            <person name="Lu D."/>
            <person name="Zuo D."/>
            <person name="Du Z."/>
        </authorList>
    </citation>
    <scope>NUCLEOTIDE SEQUENCE</scope>
    <source>
        <strain evidence="12">JR1</strain>
    </source>
</reference>
<dbReference type="AlphaFoldDB" id="A0A941FAL9"/>
<evidence type="ECO:0000259" key="11">
    <source>
        <dbReference type="PROSITE" id="PS50142"/>
    </source>
</evidence>
<evidence type="ECO:0000256" key="4">
    <source>
        <dbReference type="ARBA" id="ARBA00022664"/>
    </source>
</evidence>
<keyword evidence="4 9" id="KW-0507">mRNA processing</keyword>
<keyword evidence="9" id="KW-0460">Magnesium</keyword>
<keyword evidence="7 9" id="KW-0378">Hydrolase</keyword>
<gene>
    <name evidence="9 12" type="primary">rnc</name>
    <name evidence="12" type="ORF">KDU71_20300</name>
</gene>
<feature type="binding site" evidence="9">
    <location>
        <position position="131"/>
    </location>
    <ligand>
        <name>Mg(2+)</name>
        <dbReference type="ChEBI" id="CHEBI:18420"/>
    </ligand>
</feature>
<dbReference type="SUPFAM" id="SSF54768">
    <property type="entry name" value="dsRNA-binding domain-like"/>
    <property type="match status" value="1"/>
</dbReference>
<evidence type="ECO:0000256" key="1">
    <source>
        <dbReference type="ARBA" id="ARBA00000109"/>
    </source>
</evidence>
<feature type="binding site" evidence="9">
    <location>
        <position position="134"/>
    </location>
    <ligand>
        <name>Mg(2+)</name>
        <dbReference type="ChEBI" id="CHEBI:18420"/>
    </ligand>
</feature>
<keyword evidence="6 9" id="KW-0255">Endonuclease</keyword>
<dbReference type="Gene3D" id="1.10.1520.10">
    <property type="entry name" value="Ribonuclease III domain"/>
    <property type="match status" value="1"/>
</dbReference>
<dbReference type="FunFam" id="1.10.1520.10:FF:000001">
    <property type="entry name" value="Ribonuclease 3"/>
    <property type="match status" value="1"/>
</dbReference>
<comment type="subunit">
    <text evidence="9">Homodimer.</text>
</comment>
<reference evidence="12" key="1">
    <citation type="journal article" date="2018" name="Int. J. Syst. Evol. Microbiol.">
        <title>Carboxylicivirga sediminis sp. nov., isolated from coastal sediment.</title>
        <authorList>
            <person name="Wang F.Q."/>
            <person name="Ren L.H."/>
            <person name="Zou R.J."/>
            <person name="Sun Y.Z."/>
            <person name="Liu X.J."/>
            <person name="Jiang F."/>
            <person name="Liu L.J."/>
        </authorList>
    </citation>
    <scope>NUCLEOTIDE SEQUENCE</scope>
    <source>
        <strain evidence="12">JR1</strain>
    </source>
</reference>
<evidence type="ECO:0000256" key="3">
    <source>
        <dbReference type="ARBA" id="ARBA00022552"/>
    </source>
</evidence>
<keyword evidence="9" id="KW-0479">Metal-binding</keyword>
<evidence type="ECO:0000256" key="5">
    <source>
        <dbReference type="ARBA" id="ARBA00022722"/>
    </source>
</evidence>
<dbReference type="NCBIfam" id="TIGR02191">
    <property type="entry name" value="RNaseIII"/>
    <property type="match status" value="1"/>
</dbReference>
<dbReference type="GO" id="GO:0004525">
    <property type="term" value="F:ribonuclease III activity"/>
    <property type="evidence" value="ECO:0007669"/>
    <property type="project" value="UniProtKB-UniRule"/>
</dbReference>
<dbReference type="RefSeq" id="WP_212192949.1">
    <property type="nucleotide sequence ID" value="NZ_JAGTAR010000043.1"/>
</dbReference>
<dbReference type="CDD" id="cd00593">
    <property type="entry name" value="RIBOc"/>
    <property type="match status" value="1"/>
</dbReference>
<dbReference type="Proteomes" id="UP000679220">
    <property type="component" value="Unassembled WGS sequence"/>
</dbReference>
<keyword evidence="9" id="KW-0963">Cytoplasm</keyword>
<evidence type="ECO:0000259" key="10">
    <source>
        <dbReference type="PROSITE" id="PS50137"/>
    </source>
</evidence>
<sequence>MIKPLLHIIKLFSPRREKFYSFIKDATGIKPDNIQIYQQAFIHKSAMKKGEDKRFVNNERLEFLGDAMLGAIVADQLYKHFPTKNEGFLTKTRSRIVNRNRLNKIALKMGLGNWIDAQSKIDIAQTSILGDALEALIGAVYVDKGYKDCEIFIVERIIDRYIDLKAIAKKDSNYKSLLIELGQKHKRSVHFITEEKHLTDAIAPTFISRAAVDGEVIGQGEGFSKKEAQQNAAKIALRVLRNKDAN</sequence>
<keyword evidence="3 9" id="KW-0698">rRNA processing</keyword>
<accession>A0A941FAL9</accession>
<keyword evidence="9" id="KW-0699">rRNA-binding</keyword>
<feature type="binding site" evidence="9">
    <location>
        <position position="62"/>
    </location>
    <ligand>
        <name>Mg(2+)</name>
        <dbReference type="ChEBI" id="CHEBI:18420"/>
    </ligand>
</feature>
<dbReference type="SMART" id="SM00535">
    <property type="entry name" value="RIBOc"/>
    <property type="match status" value="1"/>
</dbReference>
<dbReference type="InterPro" id="IPR036389">
    <property type="entry name" value="RNase_III_sf"/>
</dbReference>
<evidence type="ECO:0000256" key="7">
    <source>
        <dbReference type="ARBA" id="ARBA00022801"/>
    </source>
</evidence>
<dbReference type="GO" id="GO:0006397">
    <property type="term" value="P:mRNA processing"/>
    <property type="evidence" value="ECO:0007669"/>
    <property type="project" value="UniProtKB-UniRule"/>
</dbReference>
<comment type="subcellular location">
    <subcellularLocation>
        <location evidence="9">Cytoplasm</location>
    </subcellularLocation>
</comment>
<evidence type="ECO:0000313" key="13">
    <source>
        <dbReference type="Proteomes" id="UP000679220"/>
    </source>
</evidence>
<organism evidence="12 13">
    <name type="scientific">Carboxylicivirga sediminis</name>
    <dbReference type="NCBI Taxonomy" id="2006564"/>
    <lineage>
        <taxon>Bacteria</taxon>
        <taxon>Pseudomonadati</taxon>
        <taxon>Bacteroidota</taxon>
        <taxon>Bacteroidia</taxon>
        <taxon>Marinilabiliales</taxon>
        <taxon>Marinilabiliaceae</taxon>
        <taxon>Carboxylicivirga</taxon>
    </lineage>
</organism>
<feature type="active site" evidence="9">
    <location>
        <position position="134"/>
    </location>
</feature>
<dbReference type="Pfam" id="PF00035">
    <property type="entry name" value="dsrm"/>
    <property type="match status" value="1"/>
</dbReference>
<dbReference type="SUPFAM" id="SSF69065">
    <property type="entry name" value="RNase III domain-like"/>
    <property type="match status" value="1"/>
</dbReference>
<comment type="caution">
    <text evidence="12">The sequence shown here is derived from an EMBL/GenBank/DDBJ whole genome shotgun (WGS) entry which is preliminary data.</text>
</comment>
<evidence type="ECO:0000313" key="12">
    <source>
        <dbReference type="EMBL" id="MBR8537925.1"/>
    </source>
</evidence>
<feature type="domain" description="RNase III" evidence="11">
    <location>
        <begin position="20"/>
        <end position="145"/>
    </location>
</feature>
<dbReference type="PROSITE" id="PS50137">
    <property type="entry name" value="DS_RBD"/>
    <property type="match status" value="1"/>
</dbReference>
<feature type="active site" evidence="9">
    <location>
        <position position="66"/>
    </location>
</feature>
<feature type="domain" description="DRBM" evidence="10">
    <location>
        <begin position="173"/>
        <end position="242"/>
    </location>
</feature>
<keyword evidence="13" id="KW-1185">Reference proteome</keyword>
<dbReference type="GO" id="GO:0046872">
    <property type="term" value="F:metal ion binding"/>
    <property type="evidence" value="ECO:0007669"/>
    <property type="project" value="UniProtKB-KW"/>
</dbReference>
<dbReference type="EC" id="3.1.26.3" evidence="9"/>
<keyword evidence="9" id="KW-0819">tRNA processing</keyword>
<dbReference type="InterPro" id="IPR014720">
    <property type="entry name" value="dsRBD_dom"/>
</dbReference>
<comment type="function">
    <text evidence="9">Digests double-stranded RNA. Involved in the processing of primary rRNA transcript to yield the immediate precursors to the large and small rRNAs (23S and 16S). Processes some mRNAs, and tRNAs when they are encoded in the rRNA operon. Processes pre-crRNA and tracrRNA of type II CRISPR loci if present in the organism.</text>
</comment>
<keyword evidence="5 9" id="KW-0540">Nuclease</keyword>
<keyword evidence="8 9" id="KW-0694">RNA-binding</keyword>
<dbReference type="PANTHER" id="PTHR11207:SF0">
    <property type="entry name" value="RIBONUCLEASE 3"/>
    <property type="match status" value="1"/>
</dbReference>
<dbReference type="GO" id="GO:0006364">
    <property type="term" value="P:rRNA processing"/>
    <property type="evidence" value="ECO:0007669"/>
    <property type="project" value="UniProtKB-UniRule"/>
</dbReference>
<dbReference type="PANTHER" id="PTHR11207">
    <property type="entry name" value="RIBONUCLEASE III"/>
    <property type="match status" value="1"/>
</dbReference>
<name>A0A941FAL9_9BACT</name>
<dbReference type="EMBL" id="JAGTAR010000043">
    <property type="protein sequence ID" value="MBR8537925.1"/>
    <property type="molecule type" value="Genomic_DNA"/>
</dbReference>
<comment type="similarity">
    <text evidence="2">Belongs to the ribonuclease III family.</text>
</comment>
<proteinExistence type="inferred from homology"/>
<comment type="cofactor">
    <cofactor evidence="9">
        <name>Mg(2+)</name>
        <dbReference type="ChEBI" id="CHEBI:18420"/>
    </cofactor>
</comment>
<evidence type="ECO:0000256" key="2">
    <source>
        <dbReference type="ARBA" id="ARBA00010183"/>
    </source>
</evidence>
<dbReference type="InterPro" id="IPR011907">
    <property type="entry name" value="RNase_III"/>
</dbReference>